<dbReference type="Gene3D" id="3.30.530.20">
    <property type="match status" value="1"/>
</dbReference>
<evidence type="ECO:0008006" key="2">
    <source>
        <dbReference type="Google" id="ProtNLM"/>
    </source>
</evidence>
<proteinExistence type="predicted"/>
<dbReference type="SUPFAM" id="SSF55961">
    <property type="entry name" value="Bet v1-like"/>
    <property type="match status" value="1"/>
</dbReference>
<name>A0A381RIM9_9ZZZZ</name>
<evidence type="ECO:0000313" key="1">
    <source>
        <dbReference type="EMBL" id="SUZ91675.1"/>
    </source>
</evidence>
<organism evidence="1">
    <name type="scientific">marine metagenome</name>
    <dbReference type="NCBI Taxonomy" id="408172"/>
    <lineage>
        <taxon>unclassified sequences</taxon>
        <taxon>metagenomes</taxon>
        <taxon>ecological metagenomes</taxon>
    </lineage>
</organism>
<gene>
    <name evidence="1" type="ORF">METZ01_LOCUS44529</name>
</gene>
<sequence>MKQKVITFSFMVSLSFGLDLRPIQSIQNWNILQSGNITVEWTEYEGFLISKAETMLHHPMNEIASVIQDLKHYPDIFKRVTTARQLGSDVVQIVLDMPFPFDGRDYIIKYQIEKLENKWIFVFSAVDHPQGILDPNHVRLPNAAGIWVLTEKEANKTSVTYAWNGELLGNFPDFALHRAWATQGTEVLNWLDQALSKKNNS</sequence>
<dbReference type="AlphaFoldDB" id="A0A381RIM9"/>
<reference evidence="1" key="1">
    <citation type="submission" date="2018-05" db="EMBL/GenBank/DDBJ databases">
        <authorList>
            <person name="Lanie J.A."/>
            <person name="Ng W.-L."/>
            <person name="Kazmierczak K.M."/>
            <person name="Andrzejewski T.M."/>
            <person name="Davidsen T.M."/>
            <person name="Wayne K.J."/>
            <person name="Tettelin H."/>
            <person name="Glass J.I."/>
            <person name="Rusch D."/>
            <person name="Podicherti R."/>
            <person name="Tsui H.-C.T."/>
            <person name="Winkler M.E."/>
        </authorList>
    </citation>
    <scope>NUCLEOTIDE SEQUENCE</scope>
</reference>
<accession>A0A381RIM9</accession>
<dbReference type="EMBL" id="UINC01001995">
    <property type="protein sequence ID" value="SUZ91675.1"/>
    <property type="molecule type" value="Genomic_DNA"/>
</dbReference>
<dbReference type="InterPro" id="IPR023393">
    <property type="entry name" value="START-like_dom_sf"/>
</dbReference>
<protein>
    <recommendedName>
        <fullName evidence="2">START domain-containing protein</fullName>
    </recommendedName>
</protein>